<sequence>MFFLHPHLNDPALNVAAMQLPPGPFAALPIVQSHEAESLRTAFIHHDLHVHHTELFISLSQFSFIVPTYGVNMLAKSISLKEKGMLDT</sequence>
<reference evidence="1 2" key="1">
    <citation type="journal article" date="2017" name="Curr. Biol.">
        <title>Genome architecture and evolution of a unichromosomal asexual nematode.</title>
        <authorList>
            <person name="Fradin H."/>
            <person name="Zegar C."/>
            <person name="Gutwein M."/>
            <person name="Lucas J."/>
            <person name="Kovtun M."/>
            <person name="Corcoran D."/>
            <person name="Baugh L.R."/>
            <person name="Kiontke K."/>
            <person name="Gunsalus K."/>
            <person name="Fitch D.H."/>
            <person name="Piano F."/>
        </authorList>
    </citation>
    <scope>NUCLEOTIDE SEQUENCE [LARGE SCALE GENOMIC DNA]</scope>
    <source>
        <strain evidence="1">PF1309</strain>
    </source>
</reference>
<dbReference type="AlphaFoldDB" id="A0A2A2KZJ7"/>
<evidence type="ECO:0000313" key="1">
    <source>
        <dbReference type="EMBL" id="PAV79330.1"/>
    </source>
</evidence>
<name>A0A2A2KZJ7_9BILA</name>
<protein>
    <submittedName>
        <fullName evidence="1">Uncharacterized protein</fullName>
    </submittedName>
</protein>
<comment type="caution">
    <text evidence="1">The sequence shown here is derived from an EMBL/GenBank/DDBJ whole genome shotgun (WGS) entry which is preliminary data.</text>
</comment>
<accession>A0A2A2KZJ7</accession>
<dbReference type="EMBL" id="LIAE01007429">
    <property type="protein sequence ID" value="PAV79330.1"/>
    <property type="molecule type" value="Genomic_DNA"/>
</dbReference>
<proteinExistence type="predicted"/>
<gene>
    <name evidence="1" type="ORF">WR25_15542</name>
</gene>
<dbReference type="Proteomes" id="UP000218231">
    <property type="component" value="Unassembled WGS sequence"/>
</dbReference>
<organism evidence="1 2">
    <name type="scientific">Diploscapter pachys</name>
    <dbReference type="NCBI Taxonomy" id="2018661"/>
    <lineage>
        <taxon>Eukaryota</taxon>
        <taxon>Metazoa</taxon>
        <taxon>Ecdysozoa</taxon>
        <taxon>Nematoda</taxon>
        <taxon>Chromadorea</taxon>
        <taxon>Rhabditida</taxon>
        <taxon>Rhabditina</taxon>
        <taxon>Rhabditomorpha</taxon>
        <taxon>Rhabditoidea</taxon>
        <taxon>Rhabditidae</taxon>
        <taxon>Diploscapter</taxon>
    </lineage>
</organism>
<evidence type="ECO:0000313" key="2">
    <source>
        <dbReference type="Proteomes" id="UP000218231"/>
    </source>
</evidence>
<keyword evidence="2" id="KW-1185">Reference proteome</keyword>